<dbReference type="InterPro" id="IPR007922">
    <property type="entry name" value="DciA-like"/>
</dbReference>
<sequence>MPAPRRPPSSPGAGPTPLGETLDRVLAGLGAPPASSLEVVERAWPDLVGPVAADALRPVAIRDGCLVVTATDPVWTGQARWLEGAVVEGLAPLLGEGVVTSLTARRAPR</sequence>
<organism evidence="2 3">
    <name type="scientific">Iamia majanohamensis</name>
    <dbReference type="NCBI Taxonomy" id="467976"/>
    <lineage>
        <taxon>Bacteria</taxon>
        <taxon>Bacillati</taxon>
        <taxon>Actinomycetota</taxon>
        <taxon>Acidimicrobiia</taxon>
        <taxon>Acidimicrobiales</taxon>
        <taxon>Iamiaceae</taxon>
        <taxon>Iamia</taxon>
    </lineage>
</organism>
<evidence type="ECO:0000313" key="3">
    <source>
        <dbReference type="Proteomes" id="UP001216390"/>
    </source>
</evidence>
<evidence type="ECO:0000256" key="1">
    <source>
        <dbReference type="SAM" id="MobiDB-lite"/>
    </source>
</evidence>
<dbReference type="EMBL" id="CP116942">
    <property type="protein sequence ID" value="WCO67110.1"/>
    <property type="molecule type" value="Genomic_DNA"/>
</dbReference>
<dbReference type="Proteomes" id="UP001216390">
    <property type="component" value="Chromosome"/>
</dbReference>
<gene>
    <name evidence="2" type="ORF">PO878_00020</name>
</gene>
<dbReference type="RefSeq" id="WP_272736632.1">
    <property type="nucleotide sequence ID" value="NZ_CP116942.1"/>
</dbReference>
<keyword evidence="3" id="KW-1185">Reference proteome</keyword>
<accession>A0AAE9Y5T9</accession>
<evidence type="ECO:0000313" key="2">
    <source>
        <dbReference type="EMBL" id="WCO67110.1"/>
    </source>
</evidence>
<feature type="compositionally biased region" description="Pro residues" evidence="1">
    <location>
        <begin position="1"/>
        <end position="10"/>
    </location>
</feature>
<proteinExistence type="predicted"/>
<dbReference type="Pfam" id="PF05258">
    <property type="entry name" value="DciA"/>
    <property type="match status" value="1"/>
</dbReference>
<dbReference type="AlphaFoldDB" id="A0AAE9Y5T9"/>
<name>A0AAE9Y5T9_9ACTN</name>
<protein>
    <submittedName>
        <fullName evidence="2">DUF721 domain-containing protein</fullName>
    </submittedName>
</protein>
<feature type="region of interest" description="Disordered" evidence="1">
    <location>
        <begin position="1"/>
        <end position="21"/>
    </location>
</feature>
<dbReference type="KEGG" id="ima:PO878_00020"/>
<reference evidence="2" key="1">
    <citation type="submission" date="2023-01" db="EMBL/GenBank/DDBJ databases">
        <title>The diversity of Class Acidimicrobiia in South China Sea sediment environments and the proposal of Iamia marina sp. nov., a novel species of the genus Iamia.</title>
        <authorList>
            <person name="He Y."/>
            <person name="Tian X."/>
        </authorList>
    </citation>
    <scope>NUCLEOTIDE SEQUENCE</scope>
    <source>
        <strain evidence="2">DSM 19957</strain>
    </source>
</reference>